<protein>
    <submittedName>
        <fullName evidence="6">NR LBD domain-containing protein</fullName>
    </submittedName>
</protein>
<dbReference type="Proteomes" id="UP000887540">
    <property type="component" value="Unplaced"/>
</dbReference>
<keyword evidence="1" id="KW-0805">Transcription regulation</keyword>
<evidence type="ECO:0000256" key="3">
    <source>
        <dbReference type="ARBA" id="ARBA00023170"/>
    </source>
</evidence>
<evidence type="ECO:0000256" key="2">
    <source>
        <dbReference type="ARBA" id="ARBA00023163"/>
    </source>
</evidence>
<dbReference type="PROSITE" id="PS51843">
    <property type="entry name" value="NR_LBD"/>
    <property type="match status" value="1"/>
</dbReference>
<evidence type="ECO:0000313" key="6">
    <source>
        <dbReference type="WBParaSite" id="ACRNAN_Path_1210.g4700.t1"/>
    </source>
</evidence>
<dbReference type="SMART" id="SM00430">
    <property type="entry name" value="HOLI"/>
    <property type="match status" value="1"/>
</dbReference>
<dbReference type="InterPro" id="IPR051152">
    <property type="entry name" value="C.elegans_Orphan_NR"/>
</dbReference>
<proteinExistence type="predicted"/>
<keyword evidence="2" id="KW-0804">Transcription</keyword>
<evidence type="ECO:0000256" key="1">
    <source>
        <dbReference type="ARBA" id="ARBA00023015"/>
    </source>
</evidence>
<evidence type="ECO:0000313" key="5">
    <source>
        <dbReference type="Proteomes" id="UP000887540"/>
    </source>
</evidence>
<dbReference type="WBParaSite" id="ACRNAN_Path_1210.g4700.t1">
    <property type="protein sequence ID" value="ACRNAN_Path_1210.g4700.t1"/>
    <property type="gene ID" value="ACRNAN_Path_1210.g4700"/>
</dbReference>
<dbReference type="PANTHER" id="PTHR45680:SF29">
    <property type="entry name" value="NUCLEAR HORMONE RECEPTOR FAMILY"/>
    <property type="match status" value="1"/>
</dbReference>
<dbReference type="AlphaFoldDB" id="A0A914BX85"/>
<dbReference type="Pfam" id="PF00104">
    <property type="entry name" value="Hormone_recep"/>
    <property type="match status" value="1"/>
</dbReference>
<name>A0A914BX85_9BILA</name>
<dbReference type="InterPro" id="IPR035500">
    <property type="entry name" value="NHR-like_dom_sf"/>
</dbReference>
<organism evidence="5 6">
    <name type="scientific">Acrobeloides nanus</name>
    <dbReference type="NCBI Taxonomy" id="290746"/>
    <lineage>
        <taxon>Eukaryota</taxon>
        <taxon>Metazoa</taxon>
        <taxon>Ecdysozoa</taxon>
        <taxon>Nematoda</taxon>
        <taxon>Chromadorea</taxon>
        <taxon>Rhabditida</taxon>
        <taxon>Tylenchina</taxon>
        <taxon>Cephalobomorpha</taxon>
        <taxon>Cephaloboidea</taxon>
        <taxon>Cephalobidae</taxon>
        <taxon>Acrobeloides</taxon>
    </lineage>
</organism>
<feature type="domain" description="NR LBD" evidence="4">
    <location>
        <begin position="1"/>
        <end position="197"/>
    </location>
</feature>
<accession>A0A914BX85</accession>
<dbReference type="PANTHER" id="PTHR45680">
    <property type="entry name" value="NUCLEAR HORMONE RECEPTOR FAMILY"/>
    <property type="match status" value="1"/>
</dbReference>
<keyword evidence="5" id="KW-1185">Reference proteome</keyword>
<dbReference type="Gene3D" id="1.10.565.10">
    <property type="entry name" value="Retinoid X Receptor"/>
    <property type="match status" value="1"/>
</dbReference>
<reference evidence="6" key="1">
    <citation type="submission" date="2022-11" db="UniProtKB">
        <authorList>
            <consortium name="WormBaseParasite"/>
        </authorList>
    </citation>
    <scope>IDENTIFICATION</scope>
</reference>
<dbReference type="SUPFAM" id="SSF48508">
    <property type="entry name" value="Nuclear receptor ligand-binding domain"/>
    <property type="match status" value="1"/>
</dbReference>
<keyword evidence="3" id="KW-0675">Receptor</keyword>
<evidence type="ECO:0000259" key="4">
    <source>
        <dbReference type="PROSITE" id="PS51843"/>
    </source>
</evidence>
<sequence length="197" mass="23393">MHCKEYAELNFEDKILLHKNATHLFANFERFYTSIKYGCHENDKYCMIMYENVAIELNKPTNIYQIKEYEKIAPSWQIYCEKMIKVLYKPIIELKLTQFEIVYLLAQILWSTQEIKGLKSSTHDIANNMTDRIATELHNYYVNEERLENYSPRLIKMLKLIDGSKLILSELQNLTLIIQASNMINFNADLSELCDRF</sequence>
<dbReference type="InterPro" id="IPR000536">
    <property type="entry name" value="Nucl_hrmn_rcpt_lig-bd"/>
</dbReference>